<dbReference type="AlphaFoldDB" id="A0A4Q9QAU9"/>
<dbReference type="OrthoDB" id="2771500at2759"/>
<dbReference type="EMBL" id="ML143398">
    <property type="protein sequence ID" value="TBU31628.1"/>
    <property type="molecule type" value="Genomic_DNA"/>
</dbReference>
<dbReference type="Proteomes" id="UP000292082">
    <property type="component" value="Unassembled WGS sequence"/>
</dbReference>
<reference evidence="2 3" key="1">
    <citation type="submission" date="2019-01" db="EMBL/GenBank/DDBJ databases">
        <title>Draft genome sequences of three monokaryotic isolates of the white-rot basidiomycete fungus Dichomitus squalens.</title>
        <authorList>
            <consortium name="DOE Joint Genome Institute"/>
            <person name="Lopez S.C."/>
            <person name="Andreopoulos B."/>
            <person name="Pangilinan J."/>
            <person name="Lipzen A."/>
            <person name="Riley R."/>
            <person name="Ahrendt S."/>
            <person name="Ng V."/>
            <person name="Barry K."/>
            <person name="Daum C."/>
            <person name="Grigoriev I.V."/>
            <person name="Hilden K.S."/>
            <person name="Makela M.R."/>
            <person name="de Vries R.P."/>
        </authorList>
    </citation>
    <scope>NUCLEOTIDE SEQUENCE [LARGE SCALE GENOMIC DNA]</scope>
    <source>
        <strain evidence="2 3">CBS 464.89</strain>
        <strain evidence="1">OM18370.1</strain>
    </source>
</reference>
<organism evidence="2 3">
    <name type="scientific">Dichomitus squalens</name>
    <dbReference type="NCBI Taxonomy" id="114155"/>
    <lineage>
        <taxon>Eukaryota</taxon>
        <taxon>Fungi</taxon>
        <taxon>Dikarya</taxon>
        <taxon>Basidiomycota</taxon>
        <taxon>Agaricomycotina</taxon>
        <taxon>Agaricomycetes</taxon>
        <taxon>Polyporales</taxon>
        <taxon>Polyporaceae</taxon>
        <taxon>Dichomitus</taxon>
    </lineage>
</organism>
<name>A0A4Q9QAU9_9APHY</name>
<evidence type="ECO:0000313" key="3">
    <source>
        <dbReference type="Proteomes" id="UP000292082"/>
    </source>
</evidence>
<sequence length="211" mass="23696">MPQKQVIIKNFLEAIKAHADAAKENQESFGKLAQDVEGFPRKVESALSAADSVPTDSSGFSTKVREWIKTIKKRAVKLWNTIWQMIKGLFTKLVDILSAALARLRRISLCFSPLWGFSMHFEFDPGETHGGYQNSDKYTALHDKLAGFEGVWQLIHVKCSTLLANLEFAQTFTEMSEPQSVDILLEEAAITVSDDPLIECLHAYYRGEVLS</sequence>
<accession>A0A4Q9QAU9</accession>
<proteinExistence type="predicted"/>
<evidence type="ECO:0000313" key="2">
    <source>
        <dbReference type="EMBL" id="TBU64410.1"/>
    </source>
</evidence>
<keyword evidence="3" id="KW-1185">Reference proteome</keyword>
<protein>
    <submittedName>
        <fullName evidence="2">Uncharacterized protein</fullName>
    </submittedName>
</protein>
<gene>
    <name evidence="2" type="ORF">BD310DRAFT_944265</name>
    <name evidence="1" type="ORF">BD311DRAFT_656253</name>
</gene>
<dbReference type="STRING" id="114155.A0A4Q9QAU9"/>
<dbReference type="EMBL" id="ML145086">
    <property type="protein sequence ID" value="TBU64410.1"/>
    <property type="molecule type" value="Genomic_DNA"/>
</dbReference>
<evidence type="ECO:0000313" key="1">
    <source>
        <dbReference type="EMBL" id="TBU31628.1"/>
    </source>
</evidence>
<dbReference type="Proteomes" id="UP000292957">
    <property type="component" value="Unassembled WGS sequence"/>
</dbReference>